<evidence type="ECO:0000313" key="3">
    <source>
        <dbReference type="Proteomes" id="UP001501352"/>
    </source>
</evidence>
<reference evidence="2 3" key="1">
    <citation type="journal article" date="2019" name="Int. J. Syst. Evol. Microbiol.">
        <title>The Global Catalogue of Microorganisms (GCM) 10K type strain sequencing project: providing services to taxonomists for standard genome sequencing and annotation.</title>
        <authorList>
            <consortium name="The Broad Institute Genomics Platform"/>
            <consortium name="The Broad Institute Genome Sequencing Center for Infectious Disease"/>
            <person name="Wu L."/>
            <person name="Ma J."/>
        </authorList>
    </citation>
    <scope>NUCLEOTIDE SEQUENCE [LARGE SCALE GENOMIC DNA]</scope>
    <source>
        <strain evidence="2 3">JCM 12928</strain>
    </source>
</reference>
<dbReference type="EMBL" id="BAAAGA010000007">
    <property type="protein sequence ID" value="GAA0629228.1"/>
    <property type="molecule type" value="Genomic_DNA"/>
</dbReference>
<dbReference type="Gene3D" id="2.180.10.10">
    <property type="entry name" value="RHS repeat-associated core"/>
    <property type="match status" value="3"/>
</dbReference>
<accession>A0ABN1H5S6</accession>
<name>A0ABN1H5S6_9CAUL</name>
<dbReference type="InterPro" id="IPR006530">
    <property type="entry name" value="YD"/>
</dbReference>
<feature type="region of interest" description="Disordered" evidence="1">
    <location>
        <begin position="663"/>
        <end position="683"/>
    </location>
</feature>
<comment type="caution">
    <text evidence="2">The sequence shown here is derived from an EMBL/GenBank/DDBJ whole genome shotgun (WGS) entry which is preliminary data.</text>
</comment>
<dbReference type="InterPro" id="IPR022385">
    <property type="entry name" value="Rhs_assc_core"/>
</dbReference>
<proteinExistence type="predicted"/>
<sequence>MVFTPKADTGSTLVYNNSTQQFTYRRGDGTVFITERKGVNLFEDGVVTSKTTPNGVVTTYNYRTDTQQECYPPDPELDPDGPGWCVADTQGRLQSYQTNTGYMVHYDYASDVGWNTDGWFTVQKVTALNLAVDACAPLAATCVFSRVWPSVTHARPGPWPQIVETDTDQSGRQTTFRRLSGGQLYAIRNPGSSVDDVTVSYVGGGSGLRVGALTDASGAWTYSFTDSGVVRTAVSTGPLGQTTTVVTDLTVGRPSTITDGAGSSFTYQYDSEQRVTRATRPGGAYTQYTYDTRGNVTQTREVARAGSGLADIVTSATYPAGCSVPVTCNSPLTTTDARGGVTDYTWDTTHGGPLTVTAPAPTPGAARPQTRYVYAAQTAYYKNSSGVIAPAPSAVTLPTQINACATGSSCSGGANEVRTTLTYAAPGGANNLQPVAISRGSGSYPWSEVTGVTYTANGDVEYVDGPVSGTADTTRVIYDDARQVVGVIGPGPEGAGAGAHRAQRMTYNPRGQVTVAETGNTAGYSDSNFASFTPVLRSETGYDAYGRPVVTRQQTGAGVTVAASQVSYDAAGRVDCTVVRMNAATFGSLPGSACTAATSGADGPDRITQITYDAAGRPLTNTTAVGQTEATTTSLGYDAHGRLHSMTDGNGNVSVQEYDGFDRPVRLRYPNPSGGGASTTDYTEVGYDPAGNVTSSRNRAGQVTLIAHDNLGRQTLIDAPFGTMDIVTTYDNLGRVLTTSGNGQTLTRTWDALSNMTSEAGPLGTMSYQYDPAGRMTRITWPDSFHVQYDRDAWGAVTAIRENSATSGPGLLAVYGYGDVGQLTGIVRGNGTTSSYGYDAARRMTGMSHDLAGTAWDVVFGYAYNAAGQISARSTSNGAYVYAPVSGGTAYPINGLNQVTSIWSTPVTYDANQNITSGLGRSFHHDAAGRLVGTENSAYSYDPAGRMYGGSASGILLSYAGAQLTGEHDNAGTMLVRHIPGPGLDQPIVTYSGVGLATRMWLANDERQSVINLSDGSGNTLNVNRYDEYGVPAPGNSDRFQYTGQAIIEPGLYNYRNRAYAPQFGRFLQTDPIGYGDGLNVYGYVGGDPVNGIDPWGLQEETTLDDVVVTGRRKCSLFCQIGNLIFPRNPDPAPAHAGGQGSHIYQVESAICSPGGNCTVERVYECLTRYPAPGADGASPVREGSRTYVNVIGVIRGTVTHSVSPETHTVVNSTLPDHTLYPGVVIREVTTSTNWWGMQSIDIQSTGYGTGPNPVANTIPSGAVWQANALQVRECVRSEP</sequence>
<dbReference type="NCBIfam" id="TIGR01643">
    <property type="entry name" value="YD_repeat_2x"/>
    <property type="match status" value="3"/>
</dbReference>
<protein>
    <recommendedName>
        <fullName evidence="4">RHS repeat-associated core domain-containing protein</fullName>
    </recommendedName>
</protein>
<dbReference type="PANTHER" id="PTHR32305">
    <property type="match status" value="1"/>
</dbReference>
<keyword evidence="3" id="KW-1185">Reference proteome</keyword>
<evidence type="ECO:0008006" key="4">
    <source>
        <dbReference type="Google" id="ProtNLM"/>
    </source>
</evidence>
<dbReference type="InterPro" id="IPR031325">
    <property type="entry name" value="RHS_repeat"/>
</dbReference>
<evidence type="ECO:0000313" key="2">
    <source>
        <dbReference type="EMBL" id="GAA0629228.1"/>
    </source>
</evidence>
<dbReference type="InterPro" id="IPR050708">
    <property type="entry name" value="T6SS_VgrG/RHS"/>
</dbReference>
<dbReference type="NCBIfam" id="TIGR03696">
    <property type="entry name" value="Rhs_assc_core"/>
    <property type="match status" value="1"/>
</dbReference>
<dbReference type="Proteomes" id="UP001501352">
    <property type="component" value="Unassembled WGS sequence"/>
</dbReference>
<evidence type="ECO:0000256" key="1">
    <source>
        <dbReference type="SAM" id="MobiDB-lite"/>
    </source>
</evidence>
<dbReference type="Pfam" id="PF05593">
    <property type="entry name" value="RHS_repeat"/>
    <property type="match status" value="4"/>
</dbReference>
<organism evidence="2 3">
    <name type="scientific">Brevundimonas kwangchunensis</name>
    <dbReference type="NCBI Taxonomy" id="322163"/>
    <lineage>
        <taxon>Bacteria</taxon>
        <taxon>Pseudomonadati</taxon>
        <taxon>Pseudomonadota</taxon>
        <taxon>Alphaproteobacteria</taxon>
        <taxon>Caulobacterales</taxon>
        <taxon>Caulobacteraceae</taxon>
        <taxon>Brevundimonas</taxon>
    </lineage>
</organism>
<dbReference type="PANTHER" id="PTHR32305:SF15">
    <property type="entry name" value="PROTEIN RHSA-RELATED"/>
    <property type="match status" value="1"/>
</dbReference>
<gene>
    <name evidence="2" type="ORF">GCM10009422_28380</name>
</gene>